<dbReference type="SUPFAM" id="SSF48498">
    <property type="entry name" value="Tetracyclin repressor-like, C-terminal domain"/>
    <property type="match status" value="1"/>
</dbReference>
<keyword evidence="1" id="KW-0805">Transcription regulation</keyword>
<accession>A0A2H5EWI5</accession>
<evidence type="ECO:0000259" key="3">
    <source>
        <dbReference type="Pfam" id="PF13305"/>
    </source>
</evidence>
<feature type="domain" description="HTH-type transcriptional regulator MT1864/Rv1816-like C-terminal" evidence="3">
    <location>
        <begin position="68"/>
        <end position="159"/>
    </location>
</feature>
<name>A0A2H5EWI5_9RHOB</name>
<dbReference type="InterPro" id="IPR036271">
    <property type="entry name" value="Tet_transcr_reg_TetR-rel_C_sf"/>
</dbReference>
<keyword evidence="5" id="KW-1185">Reference proteome</keyword>
<evidence type="ECO:0000256" key="2">
    <source>
        <dbReference type="ARBA" id="ARBA00023163"/>
    </source>
</evidence>
<reference evidence="4 5" key="1">
    <citation type="journal article" date="2013" name="Antonie Van Leeuwenhoek">
        <title>Paracoccus zhejiangensis sp. nov., isolated from activated sludge in wastewater-treatment system.</title>
        <authorList>
            <person name="Wu Z.G."/>
            <person name="Zhang D.F."/>
            <person name="Liu Y.L."/>
            <person name="Wang F."/>
            <person name="Jiang X."/>
            <person name="Li C."/>
            <person name="Li S.P."/>
            <person name="Hong Q."/>
            <person name="Li W.J."/>
        </authorList>
    </citation>
    <scope>NUCLEOTIDE SEQUENCE [LARGE SCALE GENOMIC DNA]</scope>
    <source>
        <strain evidence="4 5">J6</strain>
    </source>
</reference>
<dbReference type="Pfam" id="PF13305">
    <property type="entry name" value="TetR_C_33"/>
    <property type="match status" value="1"/>
</dbReference>
<organism evidence="4 5">
    <name type="scientific">Paracoccus zhejiangensis</name>
    <dbReference type="NCBI Taxonomy" id="1077935"/>
    <lineage>
        <taxon>Bacteria</taxon>
        <taxon>Pseudomonadati</taxon>
        <taxon>Pseudomonadota</taxon>
        <taxon>Alphaproteobacteria</taxon>
        <taxon>Rhodobacterales</taxon>
        <taxon>Paracoccaceae</taxon>
        <taxon>Paracoccus</taxon>
    </lineage>
</organism>
<evidence type="ECO:0000313" key="5">
    <source>
        <dbReference type="Proteomes" id="UP000234530"/>
    </source>
</evidence>
<evidence type="ECO:0000256" key="1">
    <source>
        <dbReference type="ARBA" id="ARBA00023015"/>
    </source>
</evidence>
<dbReference type="Proteomes" id="UP000234530">
    <property type="component" value="Chromosome"/>
</dbReference>
<dbReference type="KEGG" id="pzh:CX676_05370"/>
<keyword evidence="2" id="KW-0804">Transcription</keyword>
<dbReference type="AlphaFoldDB" id="A0A2H5EWI5"/>
<proteinExistence type="predicted"/>
<dbReference type="Gene3D" id="1.10.357.10">
    <property type="entry name" value="Tetracycline Repressor, domain 2"/>
    <property type="match status" value="1"/>
</dbReference>
<dbReference type="EMBL" id="CP025430">
    <property type="protein sequence ID" value="AUH63661.1"/>
    <property type="molecule type" value="Genomic_DNA"/>
</dbReference>
<evidence type="ECO:0000313" key="4">
    <source>
        <dbReference type="EMBL" id="AUH63661.1"/>
    </source>
</evidence>
<sequence length="198" mass="21822">MIAEHRPSFPEIPEIALRAGQDEEAVRAVFDSVQDILDTLAEQGLMKLFDVSLRTVTQAPPDDPIAQFRALGTAYLNWAIENPAQFRLLQHSKLVDLEANENLARYIRAMHDTMLRLLSNAQDAGQIERSTNIHSILVSGRCLLFGLARMAIDGNMTAWHPGLNPADAAHQAFSDYMDSMAAAGNNLTGSLKPQRVEA</sequence>
<gene>
    <name evidence="4" type="ORF">CX676_05370</name>
</gene>
<dbReference type="InterPro" id="IPR025996">
    <property type="entry name" value="MT1864/Rv1816-like_C"/>
</dbReference>
<protein>
    <recommendedName>
        <fullName evidence="3">HTH-type transcriptional regulator MT1864/Rv1816-like C-terminal domain-containing protein</fullName>
    </recommendedName>
</protein>